<dbReference type="Pfam" id="PF00877">
    <property type="entry name" value="NLPC_P60"/>
    <property type="match status" value="1"/>
</dbReference>
<evidence type="ECO:0000256" key="3">
    <source>
        <dbReference type="ARBA" id="ARBA00022801"/>
    </source>
</evidence>
<dbReference type="SUPFAM" id="SSF54001">
    <property type="entry name" value="Cysteine proteinases"/>
    <property type="match status" value="1"/>
</dbReference>
<dbReference type="Gene3D" id="3.90.1720.10">
    <property type="entry name" value="endopeptidase domain like (from Nostoc punctiforme)"/>
    <property type="match status" value="1"/>
</dbReference>
<dbReference type="Pfam" id="PF12913">
    <property type="entry name" value="SH3_6"/>
    <property type="match status" value="1"/>
</dbReference>
<dbReference type="InterPro" id="IPR051922">
    <property type="entry name" value="Bact_Sporulation_Assoc"/>
</dbReference>
<dbReference type="InterPro" id="IPR000064">
    <property type="entry name" value="NLP_P60_dom"/>
</dbReference>
<keyword evidence="9" id="KW-1185">Reference proteome</keyword>
<evidence type="ECO:0000313" key="9">
    <source>
        <dbReference type="Proteomes" id="UP000440713"/>
    </source>
</evidence>
<keyword evidence="2" id="KW-0645">Protease</keyword>
<feature type="domain" description="NlpC/P60" evidence="6">
    <location>
        <begin position="557"/>
        <end position="637"/>
    </location>
</feature>
<dbReference type="PANTHER" id="PTHR30032">
    <property type="entry name" value="N-ACETYLMURAMOYL-L-ALANINE AMIDASE-RELATED"/>
    <property type="match status" value="1"/>
</dbReference>
<evidence type="ECO:0000256" key="5">
    <source>
        <dbReference type="SAM" id="MobiDB-lite"/>
    </source>
</evidence>
<protein>
    <submittedName>
        <fullName evidence="8">Uncharacterized protein</fullName>
    </submittedName>
</protein>
<sequence length="695" mass="78093">MPDSKRDSNKYYFEMRCNMKKRIIKAMTISLSILAIAGIEVKADGINFERISGGNRYLTAINISRKIENKKAVILVNSKKFIDALPGTVLANSCEGVILLTRENNLDDNTKREIDLIKPEKVIILGGYSSVSKNIEDDLKGEGLQVQRIGGASRYETSVLIADEIEKNTEVSSYIVAANPADSVSSTALARNTMPIILIDDRNIPSKLVNSSQNKIVVGGESSISGNTFNMIKASRRISGSDRYRTSLNIAKETGYTSTIISNGRTLIDALASGTLSFGHSSSIILTNNKNLDSDIREYLKNKERIFVVGGESSVSSKLFSVTSSDGNSDSSIGDKDMNTPRSKLKPTNRNTYEYWDYYNKYDNTVLYSVDEIERINQLNIQRSSYLYNIYGERASEFGVIARRTIIKEKPMGRNYVDPNTFDDYSSLSGLFPWEPIAINKYNSDKSWAYITSVDYRGWIPTKDIMKVPKNKLIELQNQSFVTVISRQIRDSQGYLLDMGTKLPLLQKSGENYIVSMPISGDGYRVRNIEINKNDATERYLPFTQSNVIKQMLKFNGEKYGWGHSNSARDCSGFIRDVYRSFGVIISRDTSTQSKDIIGSTVNFSISGGYNAKNNLLKKQKPGFSAMYLSGHTMLYLGVDENGRTYMVHQYGYRKENGKNIGVFKNEISPTSILDKNNRTFLENVFLVKDFSKIR</sequence>
<proteinExistence type="inferred from homology"/>
<dbReference type="PANTHER" id="PTHR30032:SF8">
    <property type="entry name" value="GERMINATION-SPECIFIC N-ACETYLMURAMOYL-L-ALANINE AMIDASE"/>
    <property type="match status" value="1"/>
</dbReference>
<evidence type="ECO:0000259" key="7">
    <source>
        <dbReference type="Pfam" id="PF12913"/>
    </source>
</evidence>
<evidence type="ECO:0000256" key="1">
    <source>
        <dbReference type="ARBA" id="ARBA00007074"/>
    </source>
</evidence>
<keyword evidence="4" id="KW-0788">Thiol protease</keyword>
<evidence type="ECO:0000259" key="6">
    <source>
        <dbReference type="Pfam" id="PF00877"/>
    </source>
</evidence>
<name>A0A6N7XDR9_9FIRM</name>
<evidence type="ECO:0000313" key="8">
    <source>
        <dbReference type="EMBL" id="MST61437.1"/>
    </source>
</evidence>
<dbReference type="Gene3D" id="3.40.50.12090">
    <property type="match status" value="2"/>
</dbReference>
<evidence type="ECO:0000256" key="4">
    <source>
        <dbReference type="ARBA" id="ARBA00022807"/>
    </source>
</evidence>
<dbReference type="Proteomes" id="UP000440713">
    <property type="component" value="Unassembled WGS sequence"/>
</dbReference>
<dbReference type="AlphaFoldDB" id="A0A6N7XDR9"/>
<dbReference type="GO" id="GO:0008234">
    <property type="term" value="F:cysteine-type peptidase activity"/>
    <property type="evidence" value="ECO:0007669"/>
    <property type="project" value="UniProtKB-KW"/>
</dbReference>
<evidence type="ECO:0000256" key="2">
    <source>
        <dbReference type="ARBA" id="ARBA00022670"/>
    </source>
</evidence>
<feature type="domain" description="SH3b1" evidence="7">
    <location>
        <begin position="424"/>
        <end position="461"/>
    </location>
</feature>
<feature type="region of interest" description="Disordered" evidence="5">
    <location>
        <begin position="322"/>
        <end position="346"/>
    </location>
</feature>
<gene>
    <name evidence="8" type="ORF">FYJ71_00375</name>
</gene>
<accession>A0A6N7XDR9</accession>
<reference evidence="8 9" key="1">
    <citation type="submission" date="2019-08" db="EMBL/GenBank/DDBJ databases">
        <title>In-depth cultivation of the pig gut microbiome towards novel bacterial diversity and tailored functional studies.</title>
        <authorList>
            <person name="Wylensek D."/>
            <person name="Hitch T.C.A."/>
            <person name="Clavel T."/>
        </authorList>
    </citation>
    <scope>NUCLEOTIDE SEQUENCE [LARGE SCALE GENOMIC DNA]</scope>
    <source>
        <strain evidence="8 9">WCA-SAB-591-4A-A</strain>
    </source>
</reference>
<comment type="similarity">
    <text evidence="1">Belongs to the peptidase C40 family.</text>
</comment>
<organism evidence="8 9">
    <name type="scientific">Peptostreptococcus porci</name>
    <dbReference type="NCBI Taxonomy" id="2652282"/>
    <lineage>
        <taxon>Bacteria</taxon>
        <taxon>Bacillati</taxon>
        <taxon>Bacillota</taxon>
        <taxon>Clostridia</taxon>
        <taxon>Peptostreptococcales</taxon>
        <taxon>Peptostreptococcaceae</taxon>
        <taxon>Peptostreptococcus</taxon>
    </lineage>
</organism>
<keyword evidence="3" id="KW-0378">Hydrolase</keyword>
<dbReference type="InterPro" id="IPR007253">
    <property type="entry name" value="Cell_wall-bd_2"/>
</dbReference>
<dbReference type="GO" id="GO:0006508">
    <property type="term" value="P:proteolysis"/>
    <property type="evidence" value="ECO:0007669"/>
    <property type="project" value="UniProtKB-KW"/>
</dbReference>
<dbReference type="InterPro" id="IPR039439">
    <property type="entry name" value="SH3b1_dom"/>
</dbReference>
<dbReference type="EMBL" id="VUNE01000001">
    <property type="protein sequence ID" value="MST61437.1"/>
    <property type="molecule type" value="Genomic_DNA"/>
</dbReference>
<dbReference type="Pfam" id="PF04122">
    <property type="entry name" value="CW_binding_2"/>
    <property type="match status" value="3"/>
</dbReference>
<feature type="compositionally biased region" description="Low complexity" evidence="5">
    <location>
        <begin position="322"/>
        <end position="332"/>
    </location>
</feature>
<dbReference type="InterPro" id="IPR038765">
    <property type="entry name" value="Papain-like_cys_pep_sf"/>
</dbReference>
<comment type="caution">
    <text evidence="8">The sequence shown here is derived from an EMBL/GenBank/DDBJ whole genome shotgun (WGS) entry which is preliminary data.</text>
</comment>